<keyword evidence="1" id="KW-1133">Transmembrane helix</keyword>
<reference evidence="2" key="1">
    <citation type="submission" date="2022-07" db="EMBL/GenBank/DDBJ databases">
        <title>Arcobacter roscoffensis sp. nov., a marine bacterium isolated from coastal seawater collected from Roscoff, France.</title>
        <authorList>
            <person name="Pascual J."/>
            <person name="Lepeaux C."/>
            <person name="Methner A."/>
            <person name="Overmann J."/>
        </authorList>
    </citation>
    <scope>NUCLEOTIDE SEQUENCE</scope>
    <source>
        <strain evidence="2">ARW1-2F2</strain>
    </source>
</reference>
<keyword evidence="1" id="KW-0812">Transmembrane</keyword>
<feature type="transmembrane region" description="Helical" evidence="1">
    <location>
        <begin position="356"/>
        <end position="377"/>
    </location>
</feature>
<proteinExistence type="predicted"/>
<feature type="transmembrane region" description="Helical" evidence="1">
    <location>
        <begin position="147"/>
        <end position="168"/>
    </location>
</feature>
<name>A0ABY5DZS7_9BACT</name>
<protein>
    <submittedName>
        <fullName evidence="2">NnrS family protein</fullName>
    </submittedName>
</protein>
<dbReference type="Pfam" id="PF05940">
    <property type="entry name" value="NnrS"/>
    <property type="match status" value="1"/>
</dbReference>
<dbReference type="Proteomes" id="UP001060012">
    <property type="component" value="Chromosome"/>
</dbReference>
<feature type="transmembrane region" description="Helical" evidence="1">
    <location>
        <begin position="261"/>
        <end position="279"/>
    </location>
</feature>
<accession>A0ABY5DZS7</accession>
<feature type="transmembrane region" description="Helical" evidence="1">
    <location>
        <begin position="330"/>
        <end position="350"/>
    </location>
</feature>
<feature type="transmembrane region" description="Helical" evidence="1">
    <location>
        <begin position="62"/>
        <end position="83"/>
    </location>
</feature>
<dbReference type="InterPro" id="IPR010266">
    <property type="entry name" value="NnrS"/>
</dbReference>
<feature type="transmembrane region" description="Helical" evidence="1">
    <location>
        <begin position="291"/>
        <end position="309"/>
    </location>
</feature>
<keyword evidence="1" id="KW-0472">Membrane</keyword>
<feature type="transmembrane region" description="Helical" evidence="1">
    <location>
        <begin position="95"/>
        <end position="112"/>
    </location>
</feature>
<feature type="transmembrane region" description="Helical" evidence="1">
    <location>
        <begin position="174"/>
        <end position="197"/>
    </location>
</feature>
<evidence type="ECO:0000256" key="1">
    <source>
        <dbReference type="SAM" id="Phobius"/>
    </source>
</evidence>
<dbReference type="EMBL" id="CP100595">
    <property type="protein sequence ID" value="UTJ05462.1"/>
    <property type="molecule type" value="Genomic_DNA"/>
</dbReference>
<keyword evidence="3" id="KW-1185">Reference proteome</keyword>
<sequence length="386" mass="44701">MQFSQTPNSFIKEVSWWQRYTSQSHQLFFSMAIVFSIFLMFLSFLILKGQLSLEFSLIHGFGLNYAVFTNAFLGFLITVIPKYNAHPEVKKSEYLMPWVLFEISILLTLFLNPFIGKILVAFSMFYFSYIFYKIIRNSKAHDKKDSILINMIFIFGALLLIFEALFNINLSYMVFYSYLLAMVFIVALRMVPMFYFNVTGIKPWIKPKYTRESVVALLFILGVSLQFDLVVVSILSSFIGFIFFTYIVLKLNIYKKTPAIMSILSFAFIYIPLGFFVLFTETLFELETLKLSFHIFALGFITTMLIGFGSRVTLGHAVPTQPIQADKITVALFVFTQIVLLLRVLSSLSFMASSSFSMNLLYISFIAWIVLFVLWTLRYGRILLRI</sequence>
<dbReference type="RefSeq" id="WP_254575643.1">
    <property type="nucleotide sequence ID" value="NZ_CP100595.1"/>
</dbReference>
<evidence type="ECO:0000313" key="3">
    <source>
        <dbReference type="Proteomes" id="UP001060012"/>
    </source>
</evidence>
<feature type="transmembrane region" description="Helical" evidence="1">
    <location>
        <begin position="27"/>
        <end position="47"/>
    </location>
</feature>
<feature type="transmembrane region" description="Helical" evidence="1">
    <location>
        <begin position="231"/>
        <end position="249"/>
    </location>
</feature>
<gene>
    <name evidence="2" type="ORF">NJU99_09300</name>
</gene>
<organism evidence="2 3">
    <name type="scientific">Arcobacter roscoffensis</name>
    <dbReference type="NCBI Taxonomy" id="2961520"/>
    <lineage>
        <taxon>Bacteria</taxon>
        <taxon>Pseudomonadati</taxon>
        <taxon>Campylobacterota</taxon>
        <taxon>Epsilonproteobacteria</taxon>
        <taxon>Campylobacterales</taxon>
        <taxon>Arcobacteraceae</taxon>
        <taxon>Arcobacter</taxon>
    </lineage>
</organism>
<evidence type="ECO:0000313" key="2">
    <source>
        <dbReference type="EMBL" id="UTJ05462.1"/>
    </source>
</evidence>